<organism evidence="2 3">
    <name type="scientific">Exidia glandulosa HHB12029</name>
    <dbReference type="NCBI Taxonomy" id="1314781"/>
    <lineage>
        <taxon>Eukaryota</taxon>
        <taxon>Fungi</taxon>
        <taxon>Dikarya</taxon>
        <taxon>Basidiomycota</taxon>
        <taxon>Agaricomycotina</taxon>
        <taxon>Agaricomycetes</taxon>
        <taxon>Auriculariales</taxon>
        <taxon>Exidiaceae</taxon>
        <taxon>Exidia</taxon>
    </lineage>
</organism>
<evidence type="ECO:0000313" key="2">
    <source>
        <dbReference type="EMBL" id="KZV96890.1"/>
    </source>
</evidence>
<accession>A0A165KU18</accession>
<keyword evidence="1" id="KW-0175">Coiled coil</keyword>
<feature type="coiled-coil region" evidence="1">
    <location>
        <begin position="6"/>
        <end position="54"/>
    </location>
</feature>
<proteinExistence type="predicted"/>
<name>A0A165KU18_EXIGL</name>
<keyword evidence="3" id="KW-1185">Reference proteome</keyword>
<evidence type="ECO:0000313" key="3">
    <source>
        <dbReference type="Proteomes" id="UP000077266"/>
    </source>
</evidence>
<gene>
    <name evidence="2" type="ORF">EXIGLDRAFT_815078</name>
</gene>
<dbReference type="AlphaFoldDB" id="A0A165KU18"/>
<dbReference type="EMBL" id="KV425937">
    <property type="protein sequence ID" value="KZV96890.1"/>
    <property type="molecule type" value="Genomic_DNA"/>
</dbReference>
<evidence type="ECO:0000256" key="1">
    <source>
        <dbReference type="SAM" id="Coils"/>
    </source>
</evidence>
<dbReference type="InParanoid" id="A0A165KU18"/>
<sequence length="328" mass="37224">MTGRDKRALQARIKTLEEEVRKRDEQLMDAGNDIARLQHRLQDVKQDLATATSDLTHMGSWLAHDRDEGATHRFADALQLRPEDVVTPKHVAAVFDRKEDIRCAEGLRMFLERCQTDTVEMEDAIREITQAIFQFTLQHHVFTPFIPFLPAPMNDWVLSLYQMIKSGESQETSKRWRGVTHRHLKKRFSADEDHNADYFAQMVVQDVAHIVSPWLPAPDAAQRAHVARNKLEEAAKEIYRLCASWQDKTSGGSSRFDYVPFWGAPGEPFVGDRMERRGLPPTPTDGKKSPVIVQLPLTMGLEATKTTSRVDGAASEVKTKVLKKASIL</sequence>
<reference evidence="2 3" key="1">
    <citation type="journal article" date="2016" name="Mol. Biol. Evol.">
        <title>Comparative Genomics of Early-Diverging Mushroom-Forming Fungi Provides Insights into the Origins of Lignocellulose Decay Capabilities.</title>
        <authorList>
            <person name="Nagy L.G."/>
            <person name="Riley R."/>
            <person name="Tritt A."/>
            <person name="Adam C."/>
            <person name="Daum C."/>
            <person name="Floudas D."/>
            <person name="Sun H."/>
            <person name="Yadav J.S."/>
            <person name="Pangilinan J."/>
            <person name="Larsson K.H."/>
            <person name="Matsuura K."/>
            <person name="Barry K."/>
            <person name="Labutti K."/>
            <person name="Kuo R."/>
            <person name="Ohm R.A."/>
            <person name="Bhattacharya S.S."/>
            <person name="Shirouzu T."/>
            <person name="Yoshinaga Y."/>
            <person name="Martin F.M."/>
            <person name="Grigoriev I.V."/>
            <person name="Hibbett D.S."/>
        </authorList>
    </citation>
    <scope>NUCLEOTIDE SEQUENCE [LARGE SCALE GENOMIC DNA]</scope>
    <source>
        <strain evidence="2 3">HHB12029</strain>
    </source>
</reference>
<protein>
    <submittedName>
        <fullName evidence="2">Uncharacterized protein</fullName>
    </submittedName>
</protein>
<dbReference type="Proteomes" id="UP000077266">
    <property type="component" value="Unassembled WGS sequence"/>
</dbReference>